<evidence type="ECO:0000256" key="6">
    <source>
        <dbReference type="ARBA" id="ARBA00038503"/>
    </source>
</evidence>
<comment type="similarity">
    <text evidence="6">Belongs to the UTP23/FCF1 family. UTP23 subfamily.</text>
</comment>
<keyword evidence="4" id="KW-0539">Nucleus</keyword>
<evidence type="ECO:0000313" key="10">
    <source>
        <dbReference type="EMBL" id="KAJ7042537.1"/>
    </source>
</evidence>
<dbReference type="InterPro" id="IPR006984">
    <property type="entry name" value="Fcf1/UTP23"/>
</dbReference>
<evidence type="ECO:0000256" key="1">
    <source>
        <dbReference type="ARBA" id="ARBA00004604"/>
    </source>
</evidence>
<feature type="compositionally biased region" description="Polar residues" evidence="8">
    <location>
        <begin position="248"/>
        <end position="258"/>
    </location>
</feature>
<dbReference type="GO" id="GO:0006364">
    <property type="term" value="P:rRNA processing"/>
    <property type="evidence" value="ECO:0007669"/>
    <property type="project" value="UniProtKB-KW"/>
</dbReference>
<evidence type="ECO:0000256" key="5">
    <source>
        <dbReference type="ARBA" id="ARBA00037300"/>
    </source>
</evidence>
<dbReference type="CDD" id="cd09865">
    <property type="entry name" value="PIN_ScUtp23p-like"/>
    <property type="match status" value="1"/>
</dbReference>
<feature type="compositionally biased region" description="Basic and acidic residues" evidence="8">
    <location>
        <begin position="212"/>
        <end position="223"/>
    </location>
</feature>
<evidence type="ECO:0000256" key="3">
    <source>
        <dbReference type="ARBA" id="ARBA00022552"/>
    </source>
</evidence>
<dbReference type="EMBL" id="JARJCM010000012">
    <property type="protein sequence ID" value="KAJ7042537.1"/>
    <property type="molecule type" value="Genomic_DNA"/>
</dbReference>
<comment type="function">
    <text evidence="5">Involved in rRNA-processing and ribosome biogenesis.</text>
</comment>
<dbReference type="Gene3D" id="3.40.50.1010">
    <property type="entry name" value="5'-nuclease"/>
    <property type="match status" value="1"/>
</dbReference>
<gene>
    <name evidence="10" type="ORF">C8F04DRAFT_1076251</name>
</gene>
<dbReference type="Pfam" id="PF24779">
    <property type="entry name" value="UTP23_sensor"/>
    <property type="match status" value="1"/>
</dbReference>
<feature type="domain" description="UTP23 sensor motif region" evidence="9">
    <location>
        <begin position="186"/>
        <end position="204"/>
    </location>
</feature>
<evidence type="ECO:0000256" key="7">
    <source>
        <dbReference type="ARBA" id="ARBA00076388"/>
    </source>
</evidence>
<dbReference type="InterPro" id="IPR057776">
    <property type="entry name" value="UTP23_sensor"/>
</dbReference>
<accession>A0AAD6TEL3</accession>
<comment type="subcellular location">
    <subcellularLocation>
        <location evidence="1">Nucleus</location>
        <location evidence="1">Nucleolus</location>
    </subcellularLocation>
</comment>
<evidence type="ECO:0000259" key="9">
    <source>
        <dbReference type="Pfam" id="PF24779"/>
    </source>
</evidence>
<dbReference type="SUPFAM" id="SSF88723">
    <property type="entry name" value="PIN domain-like"/>
    <property type="match status" value="1"/>
</dbReference>
<name>A0AAD6TEL3_9AGAR</name>
<feature type="compositionally biased region" description="Basic and acidic residues" evidence="8">
    <location>
        <begin position="154"/>
        <end position="174"/>
    </location>
</feature>
<evidence type="ECO:0000256" key="2">
    <source>
        <dbReference type="ARBA" id="ARBA00022517"/>
    </source>
</evidence>
<feature type="region of interest" description="Disordered" evidence="8">
    <location>
        <begin position="150"/>
        <end position="286"/>
    </location>
</feature>
<sequence length="286" mass="31922">MRQKRAKAYRKLMALYSMSFGFRQPYQVLVDSEMCKAATELKIELAKQLNSVLQGDIKPMITQCCIHELYLLGKTQQPAVDLAKTFERRKCNHREPIPGDECLTSVVGETNKHRYVVATQSQPLRVTLRSIPAVPIVHVNRSVMVLEPPSDATIRSKEQMEEQALHPTGSEKRTLAGPSTSAEPPRKKKKGPKGPNPLSVKKKKVDSTPKPPAKDKGKEKEKPAVGVRDAAVGEKRKRETDDREKVASEQQVGDAQQDQPKRKKKRRRKAVDNTVVAAESTSVLSS</sequence>
<organism evidence="10 11">
    <name type="scientific">Mycena alexandri</name>
    <dbReference type="NCBI Taxonomy" id="1745969"/>
    <lineage>
        <taxon>Eukaryota</taxon>
        <taxon>Fungi</taxon>
        <taxon>Dikarya</taxon>
        <taxon>Basidiomycota</taxon>
        <taxon>Agaricomycotina</taxon>
        <taxon>Agaricomycetes</taxon>
        <taxon>Agaricomycetidae</taxon>
        <taxon>Agaricales</taxon>
        <taxon>Marasmiineae</taxon>
        <taxon>Mycenaceae</taxon>
        <taxon>Mycena</taxon>
    </lineage>
</organism>
<reference evidence="10" key="1">
    <citation type="submission" date="2023-03" db="EMBL/GenBank/DDBJ databases">
        <title>Massive genome expansion in bonnet fungi (Mycena s.s.) driven by repeated elements and novel gene families across ecological guilds.</title>
        <authorList>
            <consortium name="Lawrence Berkeley National Laboratory"/>
            <person name="Harder C.B."/>
            <person name="Miyauchi S."/>
            <person name="Viragh M."/>
            <person name="Kuo A."/>
            <person name="Thoen E."/>
            <person name="Andreopoulos B."/>
            <person name="Lu D."/>
            <person name="Skrede I."/>
            <person name="Drula E."/>
            <person name="Henrissat B."/>
            <person name="Morin E."/>
            <person name="Kohler A."/>
            <person name="Barry K."/>
            <person name="LaButti K."/>
            <person name="Morin E."/>
            <person name="Salamov A."/>
            <person name="Lipzen A."/>
            <person name="Mereny Z."/>
            <person name="Hegedus B."/>
            <person name="Baldrian P."/>
            <person name="Stursova M."/>
            <person name="Weitz H."/>
            <person name="Taylor A."/>
            <person name="Grigoriev I.V."/>
            <person name="Nagy L.G."/>
            <person name="Martin F."/>
            <person name="Kauserud H."/>
        </authorList>
    </citation>
    <scope>NUCLEOTIDE SEQUENCE</scope>
    <source>
        <strain evidence="10">CBHHK200</strain>
    </source>
</reference>
<evidence type="ECO:0000313" key="11">
    <source>
        <dbReference type="Proteomes" id="UP001218188"/>
    </source>
</evidence>
<keyword evidence="11" id="KW-1185">Reference proteome</keyword>
<evidence type="ECO:0000256" key="8">
    <source>
        <dbReference type="SAM" id="MobiDB-lite"/>
    </source>
</evidence>
<dbReference type="GO" id="GO:0032040">
    <property type="term" value="C:small-subunit processome"/>
    <property type="evidence" value="ECO:0007669"/>
    <property type="project" value="InterPro"/>
</dbReference>
<dbReference type="FunFam" id="3.40.50.1010:FF:000006">
    <property type="entry name" value="rRNA-processing protein UTP23 homolog"/>
    <property type="match status" value="1"/>
</dbReference>
<keyword evidence="3" id="KW-0698">rRNA processing</keyword>
<keyword evidence="2" id="KW-0690">Ribosome biogenesis</keyword>
<dbReference type="Pfam" id="PF04900">
    <property type="entry name" value="Fcf1"/>
    <property type="match status" value="1"/>
</dbReference>
<dbReference type="Proteomes" id="UP001218188">
    <property type="component" value="Unassembled WGS sequence"/>
</dbReference>
<dbReference type="InterPro" id="IPR029060">
    <property type="entry name" value="PIN-like_dom_sf"/>
</dbReference>
<feature type="compositionally biased region" description="Basic and acidic residues" evidence="8">
    <location>
        <begin position="231"/>
        <end position="247"/>
    </location>
</feature>
<dbReference type="AlphaFoldDB" id="A0AAD6TEL3"/>
<evidence type="ECO:0000256" key="4">
    <source>
        <dbReference type="ARBA" id="ARBA00023242"/>
    </source>
</evidence>
<dbReference type="PANTHER" id="PTHR12416">
    <property type="entry name" value="RRNA-PROCESSING PROTEIN UTP23 HOMOLOG"/>
    <property type="match status" value="1"/>
</dbReference>
<comment type="caution">
    <text evidence="10">The sequence shown here is derived from an EMBL/GenBank/DDBJ whole genome shotgun (WGS) entry which is preliminary data.</text>
</comment>
<proteinExistence type="inferred from homology"/>
<protein>
    <recommendedName>
        <fullName evidence="7">U three protein 23</fullName>
    </recommendedName>
</protein>